<organism evidence="1 2">
    <name type="scientific">Penicillium freii</name>
    <dbReference type="NCBI Taxonomy" id="48697"/>
    <lineage>
        <taxon>Eukaryota</taxon>
        <taxon>Fungi</taxon>
        <taxon>Dikarya</taxon>
        <taxon>Ascomycota</taxon>
        <taxon>Pezizomycotina</taxon>
        <taxon>Eurotiomycetes</taxon>
        <taxon>Eurotiomycetidae</taxon>
        <taxon>Eurotiales</taxon>
        <taxon>Aspergillaceae</taxon>
        <taxon>Penicillium</taxon>
    </lineage>
</organism>
<sequence>MGLWLSPITVSNCSIKASSIAKSVEINSGVEAHRLAHRLPDANTSLTNMLHKSTIARAPAPNPLTQNP</sequence>
<protein>
    <submittedName>
        <fullName evidence="1">Uncharacterized protein</fullName>
    </submittedName>
</protein>
<evidence type="ECO:0000313" key="1">
    <source>
        <dbReference type="EMBL" id="KUM59711.1"/>
    </source>
</evidence>
<dbReference type="EMBL" id="LLXE01000211">
    <property type="protein sequence ID" value="KUM59711.1"/>
    <property type="molecule type" value="Genomic_DNA"/>
</dbReference>
<name>A0A101MFM2_PENFR</name>
<proteinExistence type="predicted"/>
<dbReference type="AlphaFoldDB" id="A0A101MFM2"/>
<reference evidence="1 2" key="1">
    <citation type="submission" date="2015-10" db="EMBL/GenBank/DDBJ databases">
        <title>Genome sequencing of Penicillium freii.</title>
        <authorList>
            <person name="Nguyen H.D."/>
            <person name="Visagie C.M."/>
            <person name="Seifert K.A."/>
        </authorList>
    </citation>
    <scope>NUCLEOTIDE SEQUENCE [LARGE SCALE GENOMIC DNA]</scope>
    <source>
        <strain evidence="1 2">DAOM 242723</strain>
    </source>
</reference>
<gene>
    <name evidence="1" type="ORF">ACN42_g7425</name>
</gene>
<dbReference type="Proteomes" id="UP000055045">
    <property type="component" value="Unassembled WGS sequence"/>
</dbReference>
<evidence type="ECO:0000313" key="2">
    <source>
        <dbReference type="Proteomes" id="UP000055045"/>
    </source>
</evidence>
<accession>A0A101MFM2</accession>
<comment type="caution">
    <text evidence="1">The sequence shown here is derived from an EMBL/GenBank/DDBJ whole genome shotgun (WGS) entry which is preliminary data.</text>
</comment>
<keyword evidence="2" id="KW-1185">Reference proteome</keyword>